<feature type="binding site" evidence="8">
    <location>
        <position position="457"/>
    </location>
    <ligand>
        <name>Zn(2+)</name>
        <dbReference type="ChEBI" id="CHEBI:29105"/>
        <label>2</label>
    </ligand>
</feature>
<sequence>MTRPGLVARVLIDSPLPQLDHLFDYSIPDELAGIALPGVRVRVPLRSAGRVADGYLIEVLGAAAPDRNPEALAGLDAGTDFRGALSPMDSVVSAAQVLTPEVWQLARRVADRASGNASDIIRLAVPPRQVRVEKAWLAARAAEAVAPVDGTAGVAAAGETAVAAGAAGGVAADAVADPAGPAARPFADYPAGTLDTAVADRARLCVAAVTDLRLLPDGQTIGQWAITLAELAVASLAAGHSAILVVPDYRDQDQLQAALDLVAPTGSVSRVDARQSNPDRYLAFLAALAPAPRIVVGNRSAVYAPAHDLGLIALFDDGDPLHGEPLSPYVHARDAALVRQGQSGCALVFLGHTRTVEVQRLVELGWLTAVHPARNRHPRVIPTDFQSEPDQQARAARIPTAAWRAAKESLAQGPVLVQVASPGYAPMLACQSCKKAARCITCQGPLALASKNSTPSCRWCGALAANWGCTHCEGRSLRVVTLGTGRTAEELGRAFPGARIIVADGDHPLQHLGPEPALVIATRGAEPIPTGGYRAILLLDGERMLARESLRVGEDCLRWWCNAAALAAPGAAVVLVGVGGLVARALNSWQPEMLAASELADRRALRFPPAVRAASVTGTDADVAAALADLAAMDGIDVLGPVTTEDPLVRAIVRLPYASGDEVARALKAAIVRNAARRRRPKGAAFRPAPTLKVRFDDPELL</sequence>
<keyword evidence="5 8" id="KW-0862">Zinc</keyword>
<feature type="binding site" evidence="8">
    <location>
        <position position="439"/>
    </location>
    <ligand>
        <name>Zn(2+)</name>
        <dbReference type="ChEBI" id="CHEBI:29105"/>
        <label>2</label>
    </ligand>
</feature>
<dbReference type="EMBL" id="SOGQ01000055">
    <property type="protein sequence ID" value="TFC98194.1"/>
    <property type="molecule type" value="Genomic_DNA"/>
</dbReference>
<gene>
    <name evidence="8" type="primary">priA</name>
    <name evidence="10" type="ORF">E3T28_11360</name>
</gene>
<keyword evidence="4 8" id="KW-0547">Nucleotide-binding</keyword>
<evidence type="ECO:0000313" key="11">
    <source>
        <dbReference type="Proteomes" id="UP000297853"/>
    </source>
</evidence>
<evidence type="ECO:0000256" key="5">
    <source>
        <dbReference type="ARBA" id="ARBA00022833"/>
    </source>
</evidence>
<dbReference type="InterPro" id="IPR042115">
    <property type="entry name" value="PriA_3primeBD_sf"/>
</dbReference>
<dbReference type="Gene3D" id="3.40.1440.60">
    <property type="entry name" value="PriA, 3(prime) DNA-binding domain"/>
    <property type="match status" value="1"/>
</dbReference>
<proteinExistence type="inferred from homology"/>
<feature type="binding site" evidence="8">
    <location>
        <position position="430"/>
    </location>
    <ligand>
        <name>Zn(2+)</name>
        <dbReference type="ChEBI" id="CHEBI:29105"/>
        <label>1</label>
    </ligand>
</feature>
<keyword evidence="2 8" id="KW-0235">DNA replication</keyword>
<evidence type="ECO:0000256" key="8">
    <source>
        <dbReference type="HAMAP-Rule" id="MF_00983"/>
    </source>
</evidence>
<feature type="binding site" evidence="8">
    <location>
        <position position="472"/>
    </location>
    <ligand>
        <name>Zn(2+)</name>
        <dbReference type="ChEBI" id="CHEBI:29105"/>
        <label>1</label>
    </ligand>
</feature>
<evidence type="ECO:0000256" key="2">
    <source>
        <dbReference type="ARBA" id="ARBA00022705"/>
    </source>
</evidence>
<evidence type="ECO:0000256" key="6">
    <source>
        <dbReference type="ARBA" id="ARBA00022840"/>
    </source>
</evidence>
<feature type="binding site" evidence="8">
    <location>
        <position position="460"/>
    </location>
    <ligand>
        <name>Zn(2+)</name>
        <dbReference type="ChEBI" id="CHEBI:29105"/>
        <label>2</label>
    </ligand>
</feature>
<comment type="function">
    <text evidence="8">Initiates the restart of stalled replication forks, which reloads the replicative helicase on sites other than the origin of replication. Recognizes and binds to abandoned replication forks and remodels them to uncover a helicase loading site. Promotes assembly of the primosome at these replication forks.</text>
</comment>
<evidence type="ECO:0000313" key="10">
    <source>
        <dbReference type="EMBL" id="TFC98194.1"/>
    </source>
</evidence>
<comment type="caution">
    <text evidence="10">The sequence shown here is derived from an EMBL/GenBank/DDBJ whole genome shotgun (WGS) entry which is preliminary data.</text>
</comment>
<keyword evidence="1 8" id="KW-0639">Primosome</keyword>
<protein>
    <recommendedName>
        <fullName evidence="8">Probable replication restart protein PriA</fullName>
    </recommendedName>
    <alternativeName>
        <fullName evidence="8">Putative ATP-dependent DNA helicase PriA</fullName>
    </alternativeName>
</protein>
<evidence type="ECO:0000256" key="7">
    <source>
        <dbReference type="ARBA" id="ARBA00023125"/>
    </source>
</evidence>
<dbReference type="Proteomes" id="UP000297853">
    <property type="component" value="Unassembled WGS sequence"/>
</dbReference>
<feature type="binding site" evidence="8">
    <location>
        <position position="442"/>
    </location>
    <ligand>
        <name>Zn(2+)</name>
        <dbReference type="ChEBI" id="CHEBI:29105"/>
        <label>2</label>
    </ligand>
</feature>
<dbReference type="Gene3D" id="3.40.50.300">
    <property type="entry name" value="P-loop containing nucleotide triphosphate hydrolases"/>
    <property type="match status" value="1"/>
</dbReference>
<comment type="similarity">
    <text evidence="8">Belongs to the helicase family. PriA subfamily.</text>
</comment>
<evidence type="ECO:0000259" key="9">
    <source>
        <dbReference type="Pfam" id="PF17764"/>
    </source>
</evidence>
<keyword evidence="7 8" id="KW-0238">DNA-binding</keyword>
<comment type="cofactor">
    <cofactor evidence="8">
        <name>Zn(2+)</name>
        <dbReference type="ChEBI" id="CHEBI:29105"/>
    </cofactor>
    <text evidence="8">Binds 2 zinc ions per subunit.</text>
</comment>
<accession>A0ABY2J020</accession>
<dbReference type="Pfam" id="PF17764">
    <property type="entry name" value="PriA_3primeBD"/>
    <property type="match status" value="1"/>
</dbReference>
<dbReference type="PANTHER" id="PTHR30580:SF0">
    <property type="entry name" value="PRIMOSOMAL PROTEIN N"/>
    <property type="match status" value="1"/>
</dbReference>
<name>A0ABY2J020_9MICO</name>
<dbReference type="RefSeq" id="WP_134431111.1">
    <property type="nucleotide sequence ID" value="NZ_SOGQ01000055.1"/>
</dbReference>
<feature type="domain" description="Primosomal protein N' 3' DNA-binding" evidence="9">
    <location>
        <begin position="9"/>
        <end position="126"/>
    </location>
</feature>
<feature type="binding site" evidence="8">
    <location>
        <position position="433"/>
    </location>
    <ligand>
        <name>Zn(2+)</name>
        <dbReference type="ChEBI" id="CHEBI:29105"/>
        <label>1</label>
    </ligand>
</feature>
<organism evidence="10 11">
    <name type="scientific">Cryobacterium sinapicolor</name>
    <dbReference type="NCBI Taxonomy" id="1259236"/>
    <lineage>
        <taxon>Bacteria</taxon>
        <taxon>Bacillati</taxon>
        <taxon>Actinomycetota</taxon>
        <taxon>Actinomycetes</taxon>
        <taxon>Micrococcales</taxon>
        <taxon>Microbacteriaceae</taxon>
        <taxon>Cryobacterium</taxon>
    </lineage>
</organism>
<dbReference type="InterPro" id="IPR027417">
    <property type="entry name" value="P-loop_NTPase"/>
</dbReference>
<reference evidence="10 11" key="1">
    <citation type="submission" date="2019-03" db="EMBL/GenBank/DDBJ databases">
        <title>Genomics of glacier-inhabiting Cryobacterium strains.</title>
        <authorList>
            <person name="Liu Q."/>
            <person name="Xin Y.-H."/>
        </authorList>
    </citation>
    <scope>NUCLEOTIDE SEQUENCE [LARGE SCALE GENOMIC DNA]</scope>
    <source>
        <strain evidence="10 11">TMT1-23-1</strain>
    </source>
</reference>
<comment type="subunit">
    <text evidence="8">Component of the replication restart primosome.</text>
</comment>
<dbReference type="HAMAP" id="MF_00983">
    <property type="entry name" value="PriA"/>
    <property type="match status" value="1"/>
</dbReference>
<keyword evidence="11" id="KW-1185">Reference proteome</keyword>
<keyword evidence="6 8" id="KW-0067">ATP-binding</keyword>
<evidence type="ECO:0000256" key="4">
    <source>
        <dbReference type="ARBA" id="ARBA00022741"/>
    </source>
</evidence>
<keyword evidence="3 8" id="KW-0479">Metal-binding</keyword>
<dbReference type="PANTHER" id="PTHR30580">
    <property type="entry name" value="PRIMOSOMAL PROTEIN N"/>
    <property type="match status" value="1"/>
</dbReference>
<evidence type="ECO:0000256" key="1">
    <source>
        <dbReference type="ARBA" id="ARBA00022515"/>
    </source>
</evidence>
<comment type="caution">
    <text evidence="8">As this protein does not have any detectable helicase domains, it probably does not have helicase activity.</text>
</comment>
<feature type="binding site" evidence="8">
    <location>
        <position position="469"/>
    </location>
    <ligand>
        <name>Zn(2+)</name>
        <dbReference type="ChEBI" id="CHEBI:29105"/>
        <label>1</label>
    </ligand>
</feature>
<dbReference type="InterPro" id="IPR005259">
    <property type="entry name" value="PriA"/>
</dbReference>
<dbReference type="InterPro" id="IPR041222">
    <property type="entry name" value="PriA_3primeBD"/>
</dbReference>
<evidence type="ECO:0000256" key="3">
    <source>
        <dbReference type="ARBA" id="ARBA00022723"/>
    </source>
</evidence>